<evidence type="ECO:0000313" key="2">
    <source>
        <dbReference type="EMBL" id="KAF0296186.1"/>
    </source>
</evidence>
<dbReference type="EMBL" id="VIIS01001579">
    <property type="protein sequence ID" value="KAF0296186.1"/>
    <property type="molecule type" value="Genomic_DNA"/>
</dbReference>
<reference evidence="2 3" key="1">
    <citation type="submission" date="2019-07" db="EMBL/GenBank/DDBJ databases">
        <title>Draft genome assembly of a fouling barnacle, Amphibalanus amphitrite (Darwin, 1854): The first reference genome for Thecostraca.</title>
        <authorList>
            <person name="Kim W."/>
        </authorList>
    </citation>
    <scope>NUCLEOTIDE SEQUENCE [LARGE SCALE GENOMIC DNA]</scope>
    <source>
        <strain evidence="2">SNU_AA5</strain>
        <tissue evidence="2">Soma without cirri and trophi</tissue>
    </source>
</reference>
<gene>
    <name evidence="2" type="primary">Ttll7_1</name>
    <name evidence="2" type="ORF">FJT64_006334</name>
</gene>
<dbReference type="SUPFAM" id="SSF56059">
    <property type="entry name" value="Glutathione synthetase ATP-binding domain-like"/>
    <property type="match status" value="1"/>
</dbReference>
<accession>A0A6A4VNP1</accession>
<protein>
    <submittedName>
        <fullName evidence="2">Tubulin polyglutamylase TTLL7</fullName>
    </submittedName>
</protein>
<dbReference type="InterPro" id="IPR004344">
    <property type="entry name" value="TTL/TTLL_fam"/>
</dbReference>
<dbReference type="AlphaFoldDB" id="A0A6A4VNP1"/>
<comment type="caution">
    <text evidence="2">The sequence shown here is derived from an EMBL/GenBank/DDBJ whole genome shotgun (WGS) entry which is preliminary data.</text>
</comment>
<dbReference type="Gene3D" id="3.30.470.20">
    <property type="entry name" value="ATP-grasp fold, B domain"/>
    <property type="match status" value="2"/>
</dbReference>
<dbReference type="Pfam" id="PF03133">
    <property type="entry name" value="TTL"/>
    <property type="match status" value="2"/>
</dbReference>
<feature type="region of interest" description="Disordered" evidence="1">
    <location>
        <begin position="1"/>
        <end position="21"/>
    </location>
</feature>
<dbReference type="OrthoDB" id="202825at2759"/>
<dbReference type="PROSITE" id="PS51221">
    <property type="entry name" value="TTL"/>
    <property type="match status" value="1"/>
</dbReference>
<evidence type="ECO:0000256" key="1">
    <source>
        <dbReference type="SAM" id="MobiDB-lite"/>
    </source>
</evidence>
<sequence>MSPANPVSCHTALSDRQDDADRPWSRWPPLLYGCVSVLVAVSAVLAAQLYRLQEQQGGLGAADRPPRVWVAGNKVDSGYLKHVLNVFERLGYERGSEEDFDVLWSHPYPFRIYNDTLIARKSHQKVNHFPGSGFITSKVELSTSGIKHIPIAFKMPKEKEQLLDYAKKNPQTLFVQKSNSHRDIQIKSVDAADLDANSTFFQEYIGNPLLVDGHKFDIGIYTVMTSLDPLRVYIYWGDVLLSTWVGDEYLPIWKVPSLSRYHNELKLGHRESLNAFLRSQGSKPEKIWSQIEESIRSVYLVKEPSMIRASRRFGSTRQFFEMVRFDFVVDDELNVYLMEIRCCVPTGRSPGPVSDMLATDKELAVFGLECGSPTCTDSCGGVCRVCLPCLTIPQKAFLRQAVDEHLNRHLTRRILPPQTTVEEARTGLEGLQNLSSTNQLMHLWFRGKCLLERSWC</sequence>
<dbReference type="PANTHER" id="PTHR47113:SF1">
    <property type="entry name" value="LD09343P"/>
    <property type="match status" value="1"/>
</dbReference>
<dbReference type="Proteomes" id="UP000440578">
    <property type="component" value="Unassembled WGS sequence"/>
</dbReference>
<dbReference type="PANTHER" id="PTHR47113">
    <property type="entry name" value="LD09343P"/>
    <property type="match status" value="1"/>
</dbReference>
<organism evidence="2 3">
    <name type="scientific">Amphibalanus amphitrite</name>
    <name type="common">Striped barnacle</name>
    <name type="synonym">Balanus amphitrite</name>
    <dbReference type="NCBI Taxonomy" id="1232801"/>
    <lineage>
        <taxon>Eukaryota</taxon>
        <taxon>Metazoa</taxon>
        <taxon>Ecdysozoa</taxon>
        <taxon>Arthropoda</taxon>
        <taxon>Crustacea</taxon>
        <taxon>Multicrustacea</taxon>
        <taxon>Cirripedia</taxon>
        <taxon>Thoracica</taxon>
        <taxon>Thoracicalcarea</taxon>
        <taxon>Balanomorpha</taxon>
        <taxon>Balanoidea</taxon>
        <taxon>Balanidae</taxon>
        <taxon>Amphibalaninae</taxon>
        <taxon>Amphibalanus</taxon>
    </lineage>
</organism>
<dbReference type="InterPro" id="IPR053317">
    <property type="entry name" value="Tubulin_polyglutamylase"/>
</dbReference>
<evidence type="ECO:0000313" key="3">
    <source>
        <dbReference type="Proteomes" id="UP000440578"/>
    </source>
</evidence>
<keyword evidence="3" id="KW-1185">Reference proteome</keyword>
<proteinExistence type="predicted"/>
<name>A0A6A4VNP1_AMPAM</name>